<reference evidence="2 3" key="1">
    <citation type="submission" date="2021-11" db="EMBL/GenBank/DDBJ databases">
        <authorList>
            <person name="Huq M.A."/>
        </authorList>
    </citation>
    <scope>NUCLEOTIDE SEQUENCE [LARGE SCALE GENOMIC DNA]</scope>
    <source>
        <strain evidence="2 3">MAHUQ-52</strain>
    </source>
</reference>
<comment type="caution">
    <text evidence="2">The sequence shown here is derived from an EMBL/GenBank/DDBJ whole genome shotgun (WGS) entry which is preliminary data.</text>
</comment>
<dbReference type="Proteomes" id="UP001198701">
    <property type="component" value="Unassembled WGS sequence"/>
</dbReference>
<dbReference type="PANTHER" id="PTHR34818:SF1">
    <property type="entry name" value="PROTEIN BLI-3"/>
    <property type="match status" value="1"/>
</dbReference>
<organism evidence="2 3">
    <name type="scientific">Massilia agrisoli</name>
    <dbReference type="NCBI Taxonomy" id="2892444"/>
    <lineage>
        <taxon>Bacteria</taxon>
        <taxon>Pseudomonadati</taxon>
        <taxon>Pseudomonadota</taxon>
        <taxon>Betaproteobacteria</taxon>
        <taxon>Burkholderiales</taxon>
        <taxon>Oxalobacteraceae</taxon>
        <taxon>Telluria group</taxon>
        <taxon>Massilia</taxon>
    </lineage>
</organism>
<dbReference type="RefSeq" id="WP_229430500.1">
    <property type="nucleotide sequence ID" value="NZ_JAJHPV010000002.1"/>
</dbReference>
<dbReference type="Gene3D" id="2.30.110.10">
    <property type="entry name" value="Electron Transport, Fmn-binding Protein, Chain A"/>
    <property type="match status" value="1"/>
</dbReference>
<proteinExistence type="predicted"/>
<name>A0ABS8IM85_9BURK</name>
<dbReference type="InterPro" id="IPR012349">
    <property type="entry name" value="Split_barrel_FMN-bd"/>
</dbReference>
<keyword evidence="3" id="KW-1185">Reference proteome</keyword>
<dbReference type="InterPro" id="IPR038725">
    <property type="entry name" value="YdaG_split_barrel_FMN-bd"/>
</dbReference>
<dbReference type="Pfam" id="PF16242">
    <property type="entry name" value="Pyrid_ox_like"/>
    <property type="match status" value="1"/>
</dbReference>
<feature type="domain" description="General stress protein FMN-binding split barrel" evidence="1">
    <location>
        <begin position="21"/>
        <end position="169"/>
    </location>
</feature>
<sequence>MDSINKQQPEHNFEDLSGAPAIKKLTELVKEAETCFFCTEGGTGGSSGVRPMSVQQVDEQGNLWFLSASDSYKNREIAANPSVKLFFQGSKHAEFLSLEGHASISRDKAKIKELWNFILKTWFTEGEDDPRITVIKVAPSHGYYWDNKHGSAIAGAKMLIGAAIGKTLDDSIEGNLRV</sequence>
<dbReference type="InterPro" id="IPR052917">
    <property type="entry name" value="Stress-Dev_Protein"/>
</dbReference>
<evidence type="ECO:0000259" key="1">
    <source>
        <dbReference type="Pfam" id="PF16242"/>
    </source>
</evidence>
<gene>
    <name evidence="2" type="ORF">LMJ30_01160</name>
</gene>
<protein>
    <submittedName>
        <fullName evidence="2">Pyridoxamine 5'-phosphate oxidase family protein</fullName>
    </submittedName>
</protein>
<evidence type="ECO:0000313" key="3">
    <source>
        <dbReference type="Proteomes" id="UP001198701"/>
    </source>
</evidence>
<dbReference type="PANTHER" id="PTHR34818">
    <property type="entry name" value="PROTEIN BLI-3"/>
    <property type="match status" value="1"/>
</dbReference>
<dbReference type="SUPFAM" id="SSF50475">
    <property type="entry name" value="FMN-binding split barrel"/>
    <property type="match status" value="1"/>
</dbReference>
<accession>A0ABS8IM85</accession>
<dbReference type="EMBL" id="JAJHPV010000002">
    <property type="protein sequence ID" value="MCC6069569.1"/>
    <property type="molecule type" value="Genomic_DNA"/>
</dbReference>
<evidence type="ECO:0000313" key="2">
    <source>
        <dbReference type="EMBL" id="MCC6069569.1"/>
    </source>
</evidence>